<dbReference type="AlphaFoldDB" id="A0A6L2L6V8"/>
<reference evidence="1" key="1">
    <citation type="journal article" date="2019" name="Sci. Rep.">
        <title>Draft genome of Tanacetum cinerariifolium, the natural source of mosquito coil.</title>
        <authorList>
            <person name="Yamashiro T."/>
            <person name="Shiraishi A."/>
            <person name="Satake H."/>
            <person name="Nakayama K."/>
        </authorList>
    </citation>
    <scope>NUCLEOTIDE SEQUENCE</scope>
</reference>
<evidence type="ECO:0000313" key="1">
    <source>
        <dbReference type="EMBL" id="GEU57458.1"/>
    </source>
</evidence>
<dbReference type="EMBL" id="BKCJ010003834">
    <property type="protein sequence ID" value="GEU57458.1"/>
    <property type="molecule type" value="Genomic_DNA"/>
</dbReference>
<gene>
    <name evidence="1" type="ORF">Tci_029436</name>
</gene>
<name>A0A6L2L6V8_TANCI</name>
<accession>A0A6L2L6V8</accession>
<comment type="caution">
    <text evidence="1">The sequence shown here is derived from an EMBL/GenBank/DDBJ whole genome shotgun (WGS) entry which is preliminary data.</text>
</comment>
<organism evidence="1">
    <name type="scientific">Tanacetum cinerariifolium</name>
    <name type="common">Dalmatian daisy</name>
    <name type="synonym">Chrysanthemum cinerariifolium</name>
    <dbReference type="NCBI Taxonomy" id="118510"/>
    <lineage>
        <taxon>Eukaryota</taxon>
        <taxon>Viridiplantae</taxon>
        <taxon>Streptophyta</taxon>
        <taxon>Embryophyta</taxon>
        <taxon>Tracheophyta</taxon>
        <taxon>Spermatophyta</taxon>
        <taxon>Magnoliopsida</taxon>
        <taxon>eudicotyledons</taxon>
        <taxon>Gunneridae</taxon>
        <taxon>Pentapetalae</taxon>
        <taxon>asterids</taxon>
        <taxon>campanulids</taxon>
        <taxon>Asterales</taxon>
        <taxon>Asteraceae</taxon>
        <taxon>Asteroideae</taxon>
        <taxon>Anthemideae</taxon>
        <taxon>Anthemidinae</taxon>
        <taxon>Tanacetum</taxon>
    </lineage>
</organism>
<sequence>MAALRLGNPSASIMRNSNSLHSMYATSFDIFASYANEAACILCLNLPPKRLLVSVASWPSASDVGVVARAWRRRVRGHVRFDEDPHYHIQRSN</sequence>
<proteinExistence type="predicted"/>
<protein>
    <submittedName>
        <fullName evidence="1">Uncharacterized protein</fullName>
    </submittedName>
</protein>